<dbReference type="Proteomes" id="UP000182692">
    <property type="component" value="Unassembled WGS sequence"/>
</dbReference>
<evidence type="ECO:0000256" key="5">
    <source>
        <dbReference type="ARBA" id="ARBA00023211"/>
    </source>
</evidence>
<evidence type="ECO:0000256" key="3">
    <source>
        <dbReference type="ARBA" id="ARBA00022670"/>
    </source>
</evidence>
<keyword evidence="4" id="KW-0378">Hydrolase</keyword>
<dbReference type="InterPro" id="IPR011356">
    <property type="entry name" value="Leucine_aapep/pepB"/>
</dbReference>
<protein>
    <submittedName>
        <fullName evidence="7">Leucyl aminopeptidase</fullName>
    </submittedName>
</protein>
<dbReference type="GO" id="GO:0006508">
    <property type="term" value="P:proteolysis"/>
    <property type="evidence" value="ECO:0007669"/>
    <property type="project" value="UniProtKB-KW"/>
</dbReference>
<feature type="domain" description="Cytosol aminopeptidase" evidence="6">
    <location>
        <begin position="143"/>
        <end position="448"/>
    </location>
</feature>
<dbReference type="SUPFAM" id="SSF53187">
    <property type="entry name" value="Zn-dependent exopeptidases"/>
    <property type="match status" value="1"/>
</dbReference>
<evidence type="ECO:0000313" key="8">
    <source>
        <dbReference type="Proteomes" id="UP000182692"/>
    </source>
</evidence>
<evidence type="ECO:0000256" key="1">
    <source>
        <dbReference type="ARBA" id="ARBA00009528"/>
    </source>
</evidence>
<dbReference type="AlphaFoldDB" id="A0A1I5M8Z2"/>
<dbReference type="PANTHER" id="PTHR11963:SF23">
    <property type="entry name" value="CYTOSOL AMINOPEPTIDASE"/>
    <property type="match status" value="1"/>
</dbReference>
<reference evidence="7 8" key="1">
    <citation type="submission" date="2016-10" db="EMBL/GenBank/DDBJ databases">
        <authorList>
            <person name="de Groot N.N."/>
        </authorList>
    </citation>
    <scope>NUCLEOTIDE SEQUENCE [LARGE SCALE GENOMIC DNA]</scope>
    <source>
        <strain evidence="7 8">DSM 15893</strain>
    </source>
</reference>
<dbReference type="RefSeq" id="WP_074925834.1">
    <property type="nucleotide sequence ID" value="NZ_FOWR01000007.1"/>
</dbReference>
<sequence>MLQIEFTRIDAENCDSVRTLHIKMGEGKSLELNQDVEGFNGEISKNTYSVADAQDIGFMLASTFKKAQTLQLHIDAEAASLFAVEAWVKWVSFGMALSTYSYKHTESPTLQPVISQFELNSDQASLNTAFEQGQILAKSQLISRELMNKPGNVIYPVSFVQAVQELAIDKIALSYLDDKAMLDLGFGGLMGIAQGSDREARLLCMDYHPEHAEKTIVLVGKGVTFDSGGISIKQPRFMSTMKVDMGGAAAVTGAMNAIANLSVPVRVIGLCGLVENMPSGSAVKPGDVVTMASGKSVEIITTDAEGRMVLADVLHYAQQTYNPDYLIDIATLTGATGISLGKAYASLMGNDESLMTSAQEAGLACSEPLWAMPTGHDLFEASLKSDFADLRHGSEEPDGSACVAATFLRHFVSPEQKWIHIDSAAMSLGMNHRKIYGKAASGYGALLLTELCQHLVSTEQKNK</sequence>
<dbReference type="InterPro" id="IPR000819">
    <property type="entry name" value="Peptidase_M17_C"/>
</dbReference>
<dbReference type="GeneID" id="35872209"/>
<evidence type="ECO:0000256" key="2">
    <source>
        <dbReference type="ARBA" id="ARBA00022438"/>
    </source>
</evidence>
<accession>A0A1I5M8Z2</accession>
<comment type="similarity">
    <text evidence="1">Belongs to the peptidase M17 family.</text>
</comment>
<dbReference type="PRINTS" id="PR00481">
    <property type="entry name" value="LAMNOPPTDASE"/>
</dbReference>
<dbReference type="PANTHER" id="PTHR11963">
    <property type="entry name" value="LEUCINE AMINOPEPTIDASE-RELATED"/>
    <property type="match status" value="1"/>
</dbReference>
<dbReference type="GO" id="GO:0070006">
    <property type="term" value="F:metalloaminopeptidase activity"/>
    <property type="evidence" value="ECO:0007669"/>
    <property type="project" value="InterPro"/>
</dbReference>
<keyword evidence="3" id="KW-0645">Protease</keyword>
<keyword evidence="2 7" id="KW-0031">Aminopeptidase</keyword>
<keyword evidence="5" id="KW-0464">Manganese</keyword>
<evidence type="ECO:0000313" key="7">
    <source>
        <dbReference type="EMBL" id="SFP06009.1"/>
    </source>
</evidence>
<organism evidence="7 8">
    <name type="scientific">Enterovibrio norvegicus DSM 15893</name>
    <dbReference type="NCBI Taxonomy" id="1121869"/>
    <lineage>
        <taxon>Bacteria</taxon>
        <taxon>Pseudomonadati</taxon>
        <taxon>Pseudomonadota</taxon>
        <taxon>Gammaproteobacteria</taxon>
        <taxon>Vibrionales</taxon>
        <taxon>Vibrionaceae</taxon>
        <taxon>Enterovibrio</taxon>
    </lineage>
</organism>
<evidence type="ECO:0000256" key="4">
    <source>
        <dbReference type="ARBA" id="ARBA00022801"/>
    </source>
</evidence>
<dbReference type="Pfam" id="PF00883">
    <property type="entry name" value="Peptidase_M17"/>
    <property type="match status" value="1"/>
</dbReference>
<dbReference type="OrthoDB" id="9809354at2"/>
<dbReference type="CDD" id="cd00433">
    <property type="entry name" value="Peptidase_M17"/>
    <property type="match status" value="1"/>
</dbReference>
<dbReference type="EMBL" id="FOWR01000007">
    <property type="protein sequence ID" value="SFP06009.1"/>
    <property type="molecule type" value="Genomic_DNA"/>
</dbReference>
<gene>
    <name evidence="7" type="ORF">SAMN03084138_01220</name>
</gene>
<evidence type="ECO:0000259" key="6">
    <source>
        <dbReference type="Pfam" id="PF00883"/>
    </source>
</evidence>
<dbReference type="STRING" id="1121869.SAMN03084138_01220"/>
<dbReference type="Gene3D" id="3.40.630.10">
    <property type="entry name" value="Zn peptidases"/>
    <property type="match status" value="1"/>
</dbReference>
<proteinExistence type="inferred from homology"/>
<dbReference type="GO" id="GO:0005737">
    <property type="term" value="C:cytoplasm"/>
    <property type="evidence" value="ECO:0007669"/>
    <property type="project" value="InterPro"/>
</dbReference>
<dbReference type="GO" id="GO:0030145">
    <property type="term" value="F:manganese ion binding"/>
    <property type="evidence" value="ECO:0007669"/>
    <property type="project" value="InterPro"/>
</dbReference>
<name>A0A1I5M8Z2_9GAMM</name>